<protein>
    <submittedName>
        <fullName evidence="2">Uncharacterized protein</fullName>
    </submittedName>
</protein>
<feature type="non-terminal residue" evidence="2">
    <location>
        <position position="1"/>
    </location>
</feature>
<dbReference type="Proteomes" id="UP000681722">
    <property type="component" value="Unassembled WGS sequence"/>
</dbReference>
<evidence type="ECO:0000313" key="2">
    <source>
        <dbReference type="EMBL" id="CAF4567367.1"/>
    </source>
</evidence>
<keyword evidence="1" id="KW-0175">Coiled coil</keyword>
<comment type="caution">
    <text evidence="2">The sequence shown here is derived from an EMBL/GenBank/DDBJ whole genome shotgun (WGS) entry which is preliminary data.</text>
</comment>
<feature type="coiled-coil region" evidence="1">
    <location>
        <begin position="2"/>
        <end position="36"/>
    </location>
</feature>
<reference evidence="2" key="1">
    <citation type="submission" date="2021-02" db="EMBL/GenBank/DDBJ databases">
        <authorList>
            <person name="Nowell W R."/>
        </authorList>
    </citation>
    <scope>NUCLEOTIDE SEQUENCE</scope>
</reference>
<dbReference type="EMBL" id="CAJOBC010119465">
    <property type="protein sequence ID" value="CAF4567367.1"/>
    <property type="molecule type" value="Genomic_DNA"/>
</dbReference>
<sequence>EARELSFTLKRKQNELAEIDEKIERKRLELDVLTDDSSPISHEQSSNDINDQTNISGIICVYDALKTCLTHAGGPPTVQLLLR</sequence>
<dbReference type="AlphaFoldDB" id="A0A8S2YLT4"/>
<name>A0A8S2YLT4_9BILA</name>
<proteinExistence type="predicted"/>
<evidence type="ECO:0000256" key="1">
    <source>
        <dbReference type="SAM" id="Coils"/>
    </source>
</evidence>
<evidence type="ECO:0000313" key="3">
    <source>
        <dbReference type="Proteomes" id="UP000681722"/>
    </source>
</evidence>
<gene>
    <name evidence="2" type="ORF">SRO942_LOCUS47628</name>
</gene>
<accession>A0A8S2YLT4</accession>
<organism evidence="2 3">
    <name type="scientific">Didymodactylos carnosus</name>
    <dbReference type="NCBI Taxonomy" id="1234261"/>
    <lineage>
        <taxon>Eukaryota</taxon>
        <taxon>Metazoa</taxon>
        <taxon>Spiralia</taxon>
        <taxon>Gnathifera</taxon>
        <taxon>Rotifera</taxon>
        <taxon>Eurotatoria</taxon>
        <taxon>Bdelloidea</taxon>
        <taxon>Philodinida</taxon>
        <taxon>Philodinidae</taxon>
        <taxon>Didymodactylos</taxon>
    </lineage>
</organism>